<dbReference type="SUPFAM" id="SSF53335">
    <property type="entry name" value="S-adenosyl-L-methionine-dependent methyltransferases"/>
    <property type="match status" value="1"/>
</dbReference>
<dbReference type="InterPro" id="IPR013216">
    <property type="entry name" value="Methyltransf_11"/>
</dbReference>
<proteinExistence type="predicted"/>
<evidence type="ECO:0000259" key="1">
    <source>
        <dbReference type="Pfam" id="PF08241"/>
    </source>
</evidence>
<reference evidence="2 3" key="1">
    <citation type="submission" date="2017-04" db="EMBL/GenBank/DDBJ databases">
        <authorList>
            <person name="Afonso C.L."/>
            <person name="Miller P.J."/>
            <person name="Scott M.A."/>
            <person name="Spackman E."/>
            <person name="Goraichik I."/>
            <person name="Dimitrov K.M."/>
            <person name="Suarez D.L."/>
            <person name="Swayne D.E."/>
        </authorList>
    </citation>
    <scope>NUCLEOTIDE SEQUENCE [LARGE SCALE GENOMIC DNA]</scope>
    <source>
        <strain evidence="2 3">USBA 355</strain>
    </source>
</reference>
<evidence type="ECO:0000313" key="3">
    <source>
        <dbReference type="Proteomes" id="UP000192917"/>
    </source>
</evidence>
<sequence>MDFVARSYERHAEEMRRDSGLVHPVIVRPDSIEAWRQFRLYEPLRPLLAFWPQAHWLTIGDVGNDAFCLKRLGAAEVTATCLADDMLRAQAERGHLPGVAIRPLNAEAMDLPDGSLDLVLCKETYHHLPRAPLGLYEMLRVARRAVVLIEPAEPRGWRPLDKLRALVKRVLRGTAGWENEFEPVGNFIFRLSEREVFKAATALQLGHVAFAHTNDFSWSPLNPRPRSDRLAFGLARLGIACQGLLSALHLMNWGLVYAVVFKEPLEPGQVEALTRAGFRVVALPRNPYLERRQG</sequence>
<dbReference type="RefSeq" id="WP_085122785.1">
    <property type="nucleotide sequence ID" value="NZ_FWZX01000007.1"/>
</dbReference>
<dbReference type="Gene3D" id="3.40.50.150">
    <property type="entry name" value="Vaccinia Virus protein VP39"/>
    <property type="match status" value="1"/>
</dbReference>
<evidence type="ECO:0000313" key="2">
    <source>
        <dbReference type="EMBL" id="SMF21166.1"/>
    </source>
</evidence>
<feature type="domain" description="Methyltransferase type 11" evidence="1">
    <location>
        <begin position="63"/>
        <end position="144"/>
    </location>
</feature>
<dbReference type="GO" id="GO:0032259">
    <property type="term" value="P:methylation"/>
    <property type="evidence" value="ECO:0007669"/>
    <property type="project" value="UniProtKB-KW"/>
</dbReference>
<accession>A0A1Y6BR40</accession>
<dbReference type="Pfam" id="PF08241">
    <property type="entry name" value="Methyltransf_11"/>
    <property type="match status" value="1"/>
</dbReference>
<dbReference type="Proteomes" id="UP000192917">
    <property type="component" value="Unassembled WGS sequence"/>
</dbReference>
<dbReference type="STRING" id="560819.SAMN05428998_10780"/>
<protein>
    <submittedName>
        <fullName evidence="2">Methyltransferase domain-containing protein</fullName>
    </submittedName>
</protein>
<organism evidence="2 3">
    <name type="scientific">Tistlia consotensis USBA 355</name>
    <dbReference type="NCBI Taxonomy" id="560819"/>
    <lineage>
        <taxon>Bacteria</taxon>
        <taxon>Pseudomonadati</taxon>
        <taxon>Pseudomonadota</taxon>
        <taxon>Alphaproteobacteria</taxon>
        <taxon>Rhodospirillales</taxon>
        <taxon>Rhodovibrionaceae</taxon>
        <taxon>Tistlia</taxon>
    </lineage>
</organism>
<name>A0A1Y6BR40_9PROT</name>
<keyword evidence="3" id="KW-1185">Reference proteome</keyword>
<gene>
    <name evidence="2" type="ORF">SAMN05428998_10780</name>
</gene>
<dbReference type="GO" id="GO:0008757">
    <property type="term" value="F:S-adenosylmethionine-dependent methyltransferase activity"/>
    <property type="evidence" value="ECO:0007669"/>
    <property type="project" value="InterPro"/>
</dbReference>
<dbReference type="InterPro" id="IPR029063">
    <property type="entry name" value="SAM-dependent_MTases_sf"/>
</dbReference>
<dbReference type="EMBL" id="FWZX01000007">
    <property type="protein sequence ID" value="SMF21166.1"/>
    <property type="molecule type" value="Genomic_DNA"/>
</dbReference>
<keyword evidence="2" id="KW-0808">Transferase</keyword>
<keyword evidence="2" id="KW-0489">Methyltransferase</keyword>
<dbReference type="AlphaFoldDB" id="A0A1Y6BR40"/>